<gene>
    <name evidence="6" type="ORF">RJ639_025270</name>
</gene>
<dbReference type="GO" id="GO:0005773">
    <property type="term" value="C:vacuole"/>
    <property type="evidence" value="ECO:0007669"/>
    <property type="project" value="TreeGrafter"/>
</dbReference>
<dbReference type="Gene3D" id="6.10.250.940">
    <property type="match status" value="1"/>
</dbReference>
<keyword evidence="3" id="KW-0964">Secreted</keyword>
<dbReference type="InterPro" id="IPR018202">
    <property type="entry name" value="Ser_caboxypep_ser_AS"/>
</dbReference>
<evidence type="ECO:0000313" key="7">
    <source>
        <dbReference type="Proteomes" id="UP001188597"/>
    </source>
</evidence>
<evidence type="ECO:0000256" key="1">
    <source>
        <dbReference type="ARBA" id="ARBA00004613"/>
    </source>
</evidence>
<evidence type="ECO:0000256" key="2">
    <source>
        <dbReference type="ARBA" id="ARBA00009431"/>
    </source>
</evidence>
<dbReference type="Pfam" id="PF00450">
    <property type="entry name" value="Peptidase_S10"/>
    <property type="match status" value="2"/>
</dbReference>
<keyword evidence="4" id="KW-0645">Protease</keyword>
<dbReference type="Proteomes" id="UP001188597">
    <property type="component" value="Unassembled WGS sequence"/>
</dbReference>
<dbReference type="SUPFAM" id="SSF53474">
    <property type="entry name" value="alpha/beta-Hydrolases"/>
    <property type="match status" value="1"/>
</dbReference>
<organism evidence="6 7">
    <name type="scientific">Escallonia herrerae</name>
    <dbReference type="NCBI Taxonomy" id="1293975"/>
    <lineage>
        <taxon>Eukaryota</taxon>
        <taxon>Viridiplantae</taxon>
        <taxon>Streptophyta</taxon>
        <taxon>Embryophyta</taxon>
        <taxon>Tracheophyta</taxon>
        <taxon>Spermatophyta</taxon>
        <taxon>Magnoliopsida</taxon>
        <taxon>eudicotyledons</taxon>
        <taxon>Gunneridae</taxon>
        <taxon>Pentapetalae</taxon>
        <taxon>asterids</taxon>
        <taxon>campanulids</taxon>
        <taxon>Escalloniales</taxon>
        <taxon>Escalloniaceae</taxon>
        <taxon>Escallonia</taxon>
    </lineage>
</organism>
<evidence type="ECO:0000256" key="4">
    <source>
        <dbReference type="RuleBase" id="RU361156"/>
    </source>
</evidence>
<dbReference type="PRINTS" id="PR00724">
    <property type="entry name" value="CRBOXYPTASEC"/>
</dbReference>
<dbReference type="PROSITE" id="PS00131">
    <property type="entry name" value="CARBOXYPEPT_SER_SER"/>
    <property type="match status" value="1"/>
</dbReference>
<dbReference type="PANTHER" id="PTHR11802:SF511">
    <property type="entry name" value="CARBOXYPEPTIDASE"/>
    <property type="match status" value="1"/>
</dbReference>
<dbReference type="Gene3D" id="3.40.50.1820">
    <property type="entry name" value="alpha/beta hydrolase"/>
    <property type="match status" value="2"/>
</dbReference>
<proteinExistence type="inferred from homology"/>
<comment type="caution">
    <text evidence="6">The sequence shown here is derived from an EMBL/GenBank/DDBJ whole genome shotgun (WGS) entry which is preliminary data.</text>
</comment>
<feature type="region of interest" description="Disordered" evidence="5">
    <location>
        <begin position="49"/>
        <end position="68"/>
    </location>
</feature>
<keyword evidence="4" id="KW-0121">Carboxypeptidase</keyword>
<feature type="signal peptide" evidence="4">
    <location>
        <begin position="1"/>
        <end position="33"/>
    </location>
</feature>
<comment type="subcellular location">
    <subcellularLocation>
        <location evidence="1">Secreted</location>
    </subcellularLocation>
</comment>
<dbReference type="GO" id="GO:0005576">
    <property type="term" value="C:extracellular region"/>
    <property type="evidence" value="ECO:0007669"/>
    <property type="project" value="UniProtKB-SubCell"/>
</dbReference>
<dbReference type="InterPro" id="IPR029058">
    <property type="entry name" value="AB_hydrolase_fold"/>
</dbReference>
<sequence length="364" mass="40460">MQNSNYKMIKTAHLSLLHALSLCLLALCGFTYAGQSDNLYKLLKSRSSQNPPVSDSWAQPAADTRQDHSPVYIGPQDGLMQADKIDSLPGQPDGVDFDQYAGYVTVDPKAGRALFYYFVESPQNSSTNPLVLWLNGVANVIFLESPAGVGFSYSNTSSDYEHTGDKSTASDAYVFLVNWLGRFPQYKTRDFYITGESYAGHYVPQLAYTIQLNNEVTNQTVINLKGIAIGNAWIDDATNEKGQIDYWWTHALISDETHDELIAECHFVNDTSSAKCSSVINDSWAKLGNIDDYNIYAPICLHPELKNGSTGSVDDIDPCSDLYLETYLNTAAVQTAFHAKPTTWGECRLLQYMKIIQCKRSDLT</sequence>
<dbReference type="InterPro" id="IPR001563">
    <property type="entry name" value="Peptidase_S10"/>
</dbReference>
<dbReference type="FunFam" id="3.40.50.1820:FF:000409">
    <property type="entry name" value="Carboxypeptidase"/>
    <property type="match status" value="1"/>
</dbReference>
<reference evidence="6" key="1">
    <citation type="submission" date="2022-12" db="EMBL/GenBank/DDBJ databases">
        <title>Draft genome assemblies for two species of Escallonia (Escalloniales).</title>
        <authorList>
            <person name="Chanderbali A."/>
            <person name="Dervinis C."/>
            <person name="Anghel I."/>
            <person name="Soltis D."/>
            <person name="Soltis P."/>
            <person name="Zapata F."/>
        </authorList>
    </citation>
    <scope>NUCLEOTIDE SEQUENCE</scope>
    <source>
        <strain evidence="6">UCBG64.0493</strain>
        <tissue evidence="6">Leaf</tissue>
    </source>
</reference>
<dbReference type="AlphaFoldDB" id="A0AA88UW91"/>
<dbReference type="EMBL" id="JAVXUP010004259">
    <property type="protein sequence ID" value="KAK2997333.1"/>
    <property type="molecule type" value="Genomic_DNA"/>
</dbReference>
<keyword evidence="4" id="KW-0378">Hydrolase</keyword>
<keyword evidence="4" id="KW-0732">Signal</keyword>
<feature type="chain" id="PRO_5041516227" description="Carboxypeptidase" evidence="4">
    <location>
        <begin position="34"/>
        <end position="364"/>
    </location>
</feature>
<comment type="similarity">
    <text evidence="2 4">Belongs to the peptidase S10 family.</text>
</comment>
<dbReference type="GO" id="GO:0006508">
    <property type="term" value="P:proteolysis"/>
    <property type="evidence" value="ECO:0007669"/>
    <property type="project" value="UniProtKB-KW"/>
</dbReference>
<accession>A0AA88UW91</accession>
<keyword evidence="7" id="KW-1185">Reference proteome</keyword>
<evidence type="ECO:0000313" key="6">
    <source>
        <dbReference type="EMBL" id="KAK2997333.1"/>
    </source>
</evidence>
<protein>
    <recommendedName>
        <fullName evidence="4">Carboxypeptidase</fullName>
        <ecNumber evidence="4">3.4.16.-</ecNumber>
    </recommendedName>
</protein>
<dbReference type="PANTHER" id="PTHR11802">
    <property type="entry name" value="SERINE PROTEASE FAMILY S10 SERINE CARBOXYPEPTIDASE"/>
    <property type="match status" value="1"/>
</dbReference>
<name>A0AA88UW91_9ASTE</name>
<evidence type="ECO:0000256" key="5">
    <source>
        <dbReference type="SAM" id="MobiDB-lite"/>
    </source>
</evidence>
<dbReference type="EC" id="3.4.16.-" evidence="4"/>
<evidence type="ECO:0000256" key="3">
    <source>
        <dbReference type="ARBA" id="ARBA00022525"/>
    </source>
</evidence>
<dbReference type="GO" id="GO:0004185">
    <property type="term" value="F:serine-type carboxypeptidase activity"/>
    <property type="evidence" value="ECO:0007669"/>
    <property type="project" value="UniProtKB-UniRule"/>
</dbReference>